<evidence type="ECO:0000256" key="7">
    <source>
        <dbReference type="ARBA" id="ARBA00022692"/>
    </source>
</evidence>
<feature type="transmembrane region" description="Helical" evidence="16">
    <location>
        <begin position="369"/>
        <end position="389"/>
    </location>
</feature>
<keyword evidence="18" id="KW-1185">Reference proteome</keyword>
<evidence type="ECO:0000256" key="16">
    <source>
        <dbReference type="HAMAP-Rule" id="MF_00426"/>
    </source>
</evidence>
<dbReference type="InterPro" id="IPR004338">
    <property type="entry name" value="NqrB/RnfD"/>
</dbReference>
<evidence type="ECO:0000256" key="5">
    <source>
        <dbReference type="ARBA" id="ARBA00022630"/>
    </source>
</evidence>
<accession>A0ABT9EPT0</accession>
<comment type="cofactor">
    <cofactor evidence="16">
        <name>FMN</name>
        <dbReference type="ChEBI" id="CHEBI:58210"/>
    </cofactor>
</comment>
<comment type="similarity">
    <text evidence="16">Belongs to the NqrB/RnfD family.</text>
</comment>
<keyword evidence="12 16" id="KW-0406">Ion transport</keyword>
<keyword evidence="1 16" id="KW-0813">Transport</keyword>
<evidence type="ECO:0000256" key="3">
    <source>
        <dbReference type="ARBA" id="ARBA00022519"/>
    </source>
</evidence>
<feature type="transmembrane region" description="Helical" evidence="16">
    <location>
        <begin position="118"/>
        <end position="138"/>
    </location>
</feature>
<evidence type="ECO:0000256" key="14">
    <source>
        <dbReference type="ARBA" id="ARBA00023136"/>
    </source>
</evidence>
<feature type="modified residue" description="FMN phosphoryl threonine" evidence="16">
    <location>
        <position position="228"/>
    </location>
</feature>
<dbReference type="NCBIfam" id="NF003756">
    <property type="entry name" value="PRK05349.1"/>
    <property type="match status" value="1"/>
</dbReference>
<keyword evidence="7 16" id="KW-0812">Transmembrane</keyword>
<comment type="subunit">
    <text evidence="16">Composed of six subunits; NqrA, NqrB, NqrC, NqrD, NqrE and NqrF.</text>
</comment>
<evidence type="ECO:0000256" key="8">
    <source>
        <dbReference type="ARBA" id="ARBA00022967"/>
    </source>
</evidence>
<evidence type="ECO:0000313" key="18">
    <source>
        <dbReference type="Proteomes" id="UP001177341"/>
    </source>
</evidence>
<keyword evidence="6 16" id="KW-0288">FMN</keyword>
<keyword evidence="13 16" id="KW-0830">Ubiquinone</keyword>
<dbReference type="RefSeq" id="WP_305449977.1">
    <property type="nucleotide sequence ID" value="NZ_CAXPFL010000037.1"/>
</dbReference>
<keyword evidence="3" id="KW-0997">Cell inner membrane</keyword>
<dbReference type="NCBIfam" id="TIGR01937">
    <property type="entry name" value="nqrB"/>
    <property type="match status" value="1"/>
</dbReference>
<keyword evidence="2 16" id="KW-1003">Cell membrane</keyword>
<feature type="transmembrane region" description="Helical" evidence="16">
    <location>
        <begin position="345"/>
        <end position="363"/>
    </location>
</feature>
<dbReference type="Pfam" id="PF03116">
    <property type="entry name" value="NQR2_RnfD_RnfE"/>
    <property type="match status" value="1"/>
</dbReference>
<dbReference type="Proteomes" id="UP001177341">
    <property type="component" value="Unassembled WGS sequence"/>
</dbReference>
<evidence type="ECO:0000256" key="13">
    <source>
        <dbReference type="ARBA" id="ARBA00023075"/>
    </source>
</evidence>
<feature type="transmembrane region" description="Helical" evidence="16">
    <location>
        <begin position="256"/>
        <end position="278"/>
    </location>
</feature>
<evidence type="ECO:0000256" key="15">
    <source>
        <dbReference type="ARBA" id="ARBA00023201"/>
    </source>
</evidence>
<dbReference type="EC" id="7.2.1.1" evidence="16"/>
<evidence type="ECO:0000256" key="12">
    <source>
        <dbReference type="ARBA" id="ARBA00023065"/>
    </source>
</evidence>
<keyword evidence="4 16" id="KW-0597">Phosphoprotein</keyword>
<feature type="transmembrane region" description="Helical" evidence="16">
    <location>
        <begin position="285"/>
        <end position="303"/>
    </location>
</feature>
<dbReference type="InterPro" id="IPR010966">
    <property type="entry name" value="NqrB"/>
</dbReference>
<gene>
    <name evidence="16" type="primary">nqrB</name>
    <name evidence="17" type="ORF">Q8W30_00705</name>
</gene>
<name>A0ABT9EPT0_9GAMM</name>
<reference evidence="17" key="1">
    <citation type="submission" date="2023-07" db="EMBL/GenBank/DDBJ databases">
        <title>Genome content predicts the carbon catabolic preferences of heterotrophic bacteria.</title>
        <authorList>
            <person name="Gralka M."/>
        </authorList>
    </citation>
    <scope>NUCLEOTIDE SEQUENCE</scope>
    <source>
        <strain evidence="17">5G01</strain>
    </source>
</reference>
<keyword evidence="11 16" id="KW-0915">Sodium</keyword>
<dbReference type="EMBL" id="JAUYVO010000001">
    <property type="protein sequence ID" value="MDP2521074.1"/>
    <property type="molecule type" value="Genomic_DNA"/>
</dbReference>
<comment type="function">
    <text evidence="16">NQR complex catalyzes the reduction of ubiquinone-1 to ubiquinol by two successive reactions, coupled with the transport of Na(+) ions from the cytoplasm to the periplasm. NqrA to NqrE are probably involved in the second step, the conversion of ubisemiquinone to ubiquinol.</text>
</comment>
<organism evidence="17 18">
    <name type="scientific">Neptunomonas phycophila</name>
    <dbReference type="NCBI Taxonomy" id="1572645"/>
    <lineage>
        <taxon>Bacteria</taxon>
        <taxon>Pseudomonadati</taxon>
        <taxon>Pseudomonadota</taxon>
        <taxon>Gammaproteobacteria</taxon>
        <taxon>Oceanospirillales</taxon>
        <taxon>Oceanospirillaceae</taxon>
        <taxon>Neptunomonas</taxon>
    </lineage>
</organism>
<evidence type="ECO:0000256" key="10">
    <source>
        <dbReference type="ARBA" id="ARBA00023027"/>
    </source>
</evidence>
<keyword evidence="14 16" id="KW-0472">Membrane</keyword>
<sequence>MNIRNVLDKMEPHFHKGGKYENWYALYEAVDTIFYTPGAVTKSASHVRDGIDLKRMMITVWLCTFPAVFAGLWNVGFQANTAMATLGLTEAEGLRGAIVASLASFDPTSIWANIVHGAVYWIPIYAVTFVVGGFWEVLFAMKRGHEVNEGFFVTSILFSLILPATVPLWQVALGITFGVVIGKEVFGGTGKNFLNPALTGRAFLFFAYPAQMSGDAIWTAVDGFSGATPLGLAAAGGVDAILATNLTWFDAFFGRIQGSIGETSTLAILLGGGALLLTRIAAWRIVAGVLAGMVGMSLLLNMIGSETNPMFGLPFWWHFVLGGFAFGMFFMATDPVSASMTNTGKWFFGALIGVMVVLIRVVNPAFPEGMMLAILFGNLFAPLIDNFVIQANIKRRLARNVS</sequence>
<keyword evidence="9 16" id="KW-1133">Transmembrane helix</keyword>
<dbReference type="PIRSF" id="PIRSF016055">
    <property type="entry name" value="NADH-UbQ_OxRdtase_B_su"/>
    <property type="match status" value="1"/>
</dbReference>
<dbReference type="PANTHER" id="PTHR30578:SF1">
    <property type="entry name" value="NA(+)-TRANSLOCATING NADH-QUINONE REDUCTASE SUBUNIT B"/>
    <property type="match status" value="1"/>
</dbReference>
<protein>
    <recommendedName>
        <fullName evidence="16">Na(+)-translocating NADH-quinone reductase subunit B</fullName>
        <shortName evidence="16">Na(+)-NQR subunit B</shortName>
        <shortName evidence="16">Na(+)-translocating NQR subunit B</shortName>
        <ecNumber evidence="16">7.2.1.1</ecNumber>
    </recommendedName>
    <alternativeName>
        <fullName evidence="16">NQR complex subunit B</fullName>
    </alternativeName>
    <alternativeName>
        <fullName evidence="16">NQR-1 subunit B</fullName>
    </alternativeName>
</protein>
<dbReference type="PANTHER" id="PTHR30578">
    <property type="entry name" value="ELECTRON TRANSPORT COMPLEX PROTEIN RNFD"/>
    <property type="match status" value="1"/>
</dbReference>
<keyword evidence="15 16" id="KW-0739">Sodium transport</keyword>
<comment type="catalytic activity">
    <reaction evidence="16">
        <text>a ubiquinone + n Na(+)(in) + NADH + H(+) = a ubiquinol + n Na(+)(out) + NAD(+)</text>
        <dbReference type="Rhea" id="RHEA:47748"/>
        <dbReference type="Rhea" id="RHEA-COMP:9565"/>
        <dbReference type="Rhea" id="RHEA-COMP:9566"/>
        <dbReference type="ChEBI" id="CHEBI:15378"/>
        <dbReference type="ChEBI" id="CHEBI:16389"/>
        <dbReference type="ChEBI" id="CHEBI:17976"/>
        <dbReference type="ChEBI" id="CHEBI:29101"/>
        <dbReference type="ChEBI" id="CHEBI:57540"/>
        <dbReference type="ChEBI" id="CHEBI:57945"/>
        <dbReference type="EC" id="7.2.1.1"/>
    </reaction>
</comment>
<proteinExistence type="inferred from homology"/>
<evidence type="ECO:0000256" key="1">
    <source>
        <dbReference type="ARBA" id="ARBA00022448"/>
    </source>
</evidence>
<feature type="transmembrane region" description="Helical" evidence="16">
    <location>
        <begin position="315"/>
        <end position="333"/>
    </location>
</feature>
<evidence type="ECO:0000256" key="11">
    <source>
        <dbReference type="ARBA" id="ARBA00023053"/>
    </source>
</evidence>
<dbReference type="HAMAP" id="MF_00426">
    <property type="entry name" value="NqrB"/>
    <property type="match status" value="1"/>
</dbReference>
<evidence type="ECO:0000313" key="17">
    <source>
        <dbReference type="EMBL" id="MDP2521074.1"/>
    </source>
</evidence>
<evidence type="ECO:0000256" key="4">
    <source>
        <dbReference type="ARBA" id="ARBA00022553"/>
    </source>
</evidence>
<keyword evidence="8 16" id="KW-1278">Translocase</keyword>
<keyword evidence="10 16" id="KW-0520">NAD</keyword>
<feature type="transmembrane region" description="Helical" evidence="16">
    <location>
        <begin position="150"/>
        <end position="169"/>
    </location>
</feature>
<comment type="subcellular location">
    <subcellularLocation>
        <location evidence="16">Cell membrane</location>
        <topology evidence="16">Multi-pass membrane protein</topology>
    </subcellularLocation>
</comment>
<comment type="caution">
    <text evidence="17">The sequence shown here is derived from an EMBL/GenBank/DDBJ whole genome shotgun (WGS) entry which is preliminary data.</text>
</comment>
<evidence type="ECO:0000256" key="6">
    <source>
        <dbReference type="ARBA" id="ARBA00022643"/>
    </source>
</evidence>
<feature type="transmembrane region" description="Helical" evidence="16">
    <location>
        <begin position="58"/>
        <end position="76"/>
    </location>
</feature>
<keyword evidence="5 16" id="KW-0285">Flavoprotein</keyword>
<evidence type="ECO:0000256" key="2">
    <source>
        <dbReference type="ARBA" id="ARBA00022475"/>
    </source>
</evidence>
<evidence type="ECO:0000256" key="9">
    <source>
        <dbReference type="ARBA" id="ARBA00022989"/>
    </source>
</evidence>